<organism evidence="3 4">
    <name type="scientific">Rousettus aegyptiacus</name>
    <name type="common">Egyptian fruit bat</name>
    <name type="synonym">Pteropus aegyptiacus</name>
    <dbReference type="NCBI Taxonomy" id="9407"/>
    <lineage>
        <taxon>Eukaryota</taxon>
        <taxon>Metazoa</taxon>
        <taxon>Chordata</taxon>
        <taxon>Craniata</taxon>
        <taxon>Vertebrata</taxon>
        <taxon>Euteleostomi</taxon>
        <taxon>Mammalia</taxon>
        <taxon>Eutheria</taxon>
        <taxon>Laurasiatheria</taxon>
        <taxon>Chiroptera</taxon>
        <taxon>Yinpterochiroptera</taxon>
        <taxon>Pteropodoidea</taxon>
        <taxon>Pteropodidae</taxon>
        <taxon>Rousettinae</taxon>
        <taxon>Rousettus</taxon>
    </lineage>
</organism>
<accession>A0A7J8BRE8</accession>
<dbReference type="AlphaFoldDB" id="A0A7J8BRE8"/>
<name>A0A7J8BRE8_ROUAE</name>
<comment type="caution">
    <text evidence="3">The sequence shown here is derived from an EMBL/GenBank/DDBJ whole genome shotgun (WGS) entry which is preliminary data.</text>
</comment>
<dbReference type="Gene3D" id="2.80.10.50">
    <property type="match status" value="1"/>
</dbReference>
<evidence type="ECO:0000256" key="1">
    <source>
        <dbReference type="ARBA" id="ARBA00007936"/>
    </source>
</evidence>
<dbReference type="SUPFAM" id="SSF50353">
    <property type="entry name" value="Cytokine"/>
    <property type="match status" value="1"/>
</dbReference>
<evidence type="ECO:0000313" key="3">
    <source>
        <dbReference type="EMBL" id="KAF6401016.1"/>
    </source>
</evidence>
<keyword evidence="2" id="KW-0339">Growth factor</keyword>
<dbReference type="Pfam" id="PF00167">
    <property type="entry name" value="FGF"/>
    <property type="match status" value="1"/>
</dbReference>
<dbReference type="InterPro" id="IPR002209">
    <property type="entry name" value="Fibroblast_GF_fam"/>
</dbReference>
<dbReference type="EMBL" id="JACASE010000016">
    <property type="protein sequence ID" value="KAF6401016.1"/>
    <property type="molecule type" value="Genomic_DNA"/>
</dbReference>
<evidence type="ECO:0000313" key="4">
    <source>
        <dbReference type="Proteomes" id="UP000593571"/>
    </source>
</evidence>
<dbReference type="InterPro" id="IPR008996">
    <property type="entry name" value="IL1/FGF"/>
</dbReference>
<comment type="similarity">
    <text evidence="1">Belongs to the heparin-binding growth factors family.</text>
</comment>
<dbReference type="PANTHER" id="PTHR11486">
    <property type="entry name" value="FIBROBLAST GROWTH FACTOR"/>
    <property type="match status" value="1"/>
</dbReference>
<dbReference type="GO" id="GO:0008083">
    <property type="term" value="F:growth factor activity"/>
    <property type="evidence" value="ECO:0007669"/>
    <property type="project" value="UniProtKB-KW"/>
</dbReference>
<keyword evidence="4" id="KW-1185">Reference proteome</keyword>
<dbReference type="Proteomes" id="UP000593571">
    <property type="component" value="Unassembled WGS sequence"/>
</dbReference>
<protein>
    <submittedName>
        <fullName evidence="3">Fibroblast growth factor 22</fullName>
    </submittedName>
</protein>
<gene>
    <name evidence="3" type="ORF">HJG63_005120</name>
</gene>
<proteinExistence type="inferred from homology"/>
<evidence type="ECO:0000256" key="2">
    <source>
        <dbReference type="ARBA" id="ARBA00023030"/>
    </source>
</evidence>
<sequence length="74" mass="8649">MSRRGHLYGSRVYSGHCRFRERIEEDGYNTYASLRGRHRGRPMFLALDGRGAPRRGGRTRRHHLSTHFLPILVS</sequence>
<reference evidence="3 4" key="1">
    <citation type="journal article" date="2020" name="Nature">
        <title>Six reference-quality genomes reveal evolution of bat adaptations.</title>
        <authorList>
            <person name="Jebb D."/>
            <person name="Huang Z."/>
            <person name="Pippel M."/>
            <person name="Hughes G.M."/>
            <person name="Lavrichenko K."/>
            <person name="Devanna P."/>
            <person name="Winkler S."/>
            <person name="Jermiin L.S."/>
            <person name="Skirmuntt E.C."/>
            <person name="Katzourakis A."/>
            <person name="Burkitt-Gray L."/>
            <person name="Ray D.A."/>
            <person name="Sullivan K.A.M."/>
            <person name="Roscito J.G."/>
            <person name="Kirilenko B.M."/>
            <person name="Davalos L.M."/>
            <person name="Corthals A.P."/>
            <person name="Power M.L."/>
            <person name="Jones G."/>
            <person name="Ransome R.D."/>
            <person name="Dechmann D.K.N."/>
            <person name="Locatelli A.G."/>
            <person name="Puechmaille S.J."/>
            <person name="Fedrigo O."/>
            <person name="Jarvis E.D."/>
            <person name="Hiller M."/>
            <person name="Vernes S.C."/>
            <person name="Myers E.W."/>
            <person name="Teeling E.C."/>
        </authorList>
    </citation>
    <scope>NUCLEOTIDE SEQUENCE [LARGE SCALE GENOMIC DNA]</scope>
    <source>
        <strain evidence="3">MRouAeg1</strain>
        <tissue evidence="3">Muscle</tissue>
    </source>
</reference>
<dbReference type="SMART" id="SM00442">
    <property type="entry name" value="FGF"/>
    <property type="match status" value="1"/>
</dbReference>